<feature type="region of interest" description="Disordered" evidence="1">
    <location>
        <begin position="36"/>
        <end position="55"/>
    </location>
</feature>
<name>A0ABQ0E8A8_9BACT</name>
<feature type="region of interest" description="Disordered" evidence="1">
    <location>
        <begin position="69"/>
        <end position="98"/>
    </location>
</feature>
<reference evidence="2 3" key="1">
    <citation type="journal article" date="2025" name="Int. J. Syst. Evol. Microbiol.">
        <title>Desulfovibrio falkowii sp. nov., Porphyromonas miyakawae sp. nov., Mediterraneibacter flintii sp. nov. and Owariibacterium komagatae gen. nov., sp. nov., isolated from human faeces.</title>
        <authorList>
            <person name="Hamaguchi T."/>
            <person name="Ohara M."/>
            <person name="Hisatomi A."/>
            <person name="Sekiguchi K."/>
            <person name="Takeda J.I."/>
            <person name="Ueyama J."/>
            <person name="Ito M."/>
            <person name="Nishiwaki H."/>
            <person name="Ogi T."/>
            <person name="Hirayama M."/>
            <person name="Ohkuma M."/>
            <person name="Sakamoto M."/>
            <person name="Ohno K."/>
        </authorList>
    </citation>
    <scope>NUCLEOTIDE SEQUENCE [LARGE SCALE GENOMIC DNA]</scope>
    <source>
        <strain evidence="2 3">13CB8C</strain>
    </source>
</reference>
<evidence type="ECO:0000313" key="3">
    <source>
        <dbReference type="Proteomes" id="UP001628192"/>
    </source>
</evidence>
<sequence length="98" mass="10773">MKWPWGWLKCQRSNGFAKYFCYPLPMFSANPTDAFGDAEDGPAWSGKAPATATSRRPAAWFGEYRGYPGDAAPTVPSATRHADGPNEDKMNTAKTLQK</sequence>
<dbReference type="Proteomes" id="UP001628192">
    <property type="component" value="Unassembled WGS sequence"/>
</dbReference>
<protein>
    <submittedName>
        <fullName evidence="2">Uncharacterized protein</fullName>
    </submittedName>
</protein>
<organism evidence="2 3">
    <name type="scientific">Desulfovibrio falkowii</name>
    <dbReference type="NCBI Taxonomy" id="3136602"/>
    <lineage>
        <taxon>Bacteria</taxon>
        <taxon>Pseudomonadati</taxon>
        <taxon>Thermodesulfobacteriota</taxon>
        <taxon>Desulfovibrionia</taxon>
        <taxon>Desulfovibrionales</taxon>
        <taxon>Desulfovibrionaceae</taxon>
        <taxon>Desulfovibrio</taxon>
    </lineage>
</organism>
<accession>A0ABQ0E8A8</accession>
<gene>
    <name evidence="2" type="ORF">Defa_15070</name>
</gene>
<feature type="compositionally biased region" description="Basic and acidic residues" evidence="1">
    <location>
        <begin position="80"/>
        <end position="91"/>
    </location>
</feature>
<proteinExistence type="predicted"/>
<evidence type="ECO:0000256" key="1">
    <source>
        <dbReference type="SAM" id="MobiDB-lite"/>
    </source>
</evidence>
<comment type="caution">
    <text evidence="2">The sequence shown here is derived from an EMBL/GenBank/DDBJ whole genome shotgun (WGS) entry which is preliminary data.</text>
</comment>
<evidence type="ECO:0000313" key="2">
    <source>
        <dbReference type="EMBL" id="GAB1254020.1"/>
    </source>
</evidence>
<dbReference type="EMBL" id="BAAFSG010000001">
    <property type="protein sequence ID" value="GAB1254020.1"/>
    <property type="molecule type" value="Genomic_DNA"/>
</dbReference>
<keyword evidence="3" id="KW-1185">Reference proteome</keyword>